<reference evidence="2" key="1">
    <citation type="submission" date="2016-10" db="EMBL/GenBank/DDBJ databases">
        <title>Sequence of Gallionella enrichment culture.</title>
        <authorList>
            <person name="Poehlein A."/>
            <person name="Muehling M."/>
            <person name="Daniel R."/>
        </authorList>
    </citation>
    <scope>NUCLEOTIDE SEQUENCE</scope>
</reference>
<dbReference type="NCBIfam" id="NF011607">
    <property type="entry name" value="PRK15033.1"/>
    <property type="match status" value="1"/>
</dbReference>
<name>A0A1J5RJW2_9ZZZZ</name>
<dbReference type="InterPro" id="IPR036197">
    <property type="entry name" value="NarG-like_sf"/>
</dbReference>
<dbReference type="EMBL" id="MLJW01000314">
    <property type="protein sequence ID" value="OIQ89843.1"/>
    <property type="molecule type" value="Genomic_DNA"/>
</dbReference>
<feature type="transmembrane region" description="Helical" evidence="1">
    <location>
        <begin position="121"/>
        <end position="142"/>
    </location>
</feature>
<dbReference type="InterPro" id="IPR012830">
    <property type="entry name" value="Citrate_utilization_prot_B"/>
</dbReference>
<keyword evidence="1" id="KW-1133">Transmembrane helix</keyword>
<accession>A0A1J5RJW2</accession>
<dbReference type="SUPFAM" id="SSF103501">
    <property type="entry name" value="Respiratory nitrate reductase 1 gamma chain"/>
    <property type="match status" value="1"/>
</dbReference>
<keyword evidence="1" id="KW-0812">Transmembrane</keyword>
<gene>
    <name evidence="2" type="ORF">GALL_282730</name>
</gene>
<dbReference type="Gene3D" id="1.20.950.20">
    <property type="entry name" value="Transmembrane di-heme cytochromes, Chain C"/>
    <property type="match status" value="1"/>
</dbReference>
<proteinExistence type="predicted"/>
<dbReference type="SUPFAM" id="SSF54862">
    <property type="entry name" value="4Fe-4S ferredoxins"/>
    <property type="match status" value="1"/>
</dbReference>
<evidence type="ECO:0000256" key="1">
    <source>
        <dbReference type="SAM" id="Phobius"/>
    </source>
</evidence>
<protein>
    <recommendedName>
        <fullName evidence="3">Citrate utilization protein B</fullName>
    </recommendedName>
</protein>
<sequence length="387" mass="42579">MQQLESLIRDAGTWADQPHLPLLAEESEVARTLQICNACRYCEGFCAVFPAMTRRLEFGKADIHYLANLCHNCGACLHACQYATPHEFAVNIPRAMAGVRGRTYQDYAWPRGFGALYERNGLALAVALLCGLAMFLVLALAIRGTLWHAWPGADFYAVFSHTLMVSLFAPVFLFVMFALSLGIYRFWRDLAPGSPGFPAAIEATHAVTTLKYLDGGHGQGCNNEDDAFTLARRRFHQLTFYGFLLCFASTCVATAYHYLMGWEAPYAYTSPVPLLGISGGIAILTGTTGQWWLNMRRDPMQGAATQQPMDRGFMALLFLVAASGLMLAALRGAAAMPLLLAVHLGAVIGFFATLPYGKFAHGPYRAAALLKWAIERRQPSKLMIDEE</sequence>
<feature type="transmembrane region" description="Helical" evidence="1">
    <location>
        <begin position="313"/>
        <end position="330"/>
    </location>
</feature>
<comment type="caution">
    <text evidence="2">The sequence shown here is derived from an EMBL/GenBank/DDBJ whole genome shotgun (WGS) entry which is preliminary data.</text>
</comment>
<keyword evidence="1" id="KW-0472">Membrane</keyword>
<feature type="transmembrane region" description="Helical" evidence="1">
    <location>
        <begin position="271"/>
        <end position="293"/>
    </location>
</feature>
<dbReference type="NCBIfam" id="TIGR02484">
    <property type="entry name" value="CitB"/>
    <property type="match status" value="1"/>
</dbReference>
<evidence type="ECO:0000313" key="2">
    <source>
        <dbReference type="EMBL" id="OIQ89843.1"/>
    </source>
</evidence>
<feature type="transmembrane region" description="Helical" evidence="1">
    <location>
        <begin position="336"/>
        <end position="356"/>
    </location>
</feature>
<feature type="transmembrane region" description="Helical" evidence="1">
    <location>
        <begin position="162"/>
        <end position="184"/>
    </location>
</feature>
<evidence type="ECO:0008006" key="3">
    <source>
        <dbReference type="Google" id="ProtNLM"/>
    </source>
</evidence>
<dbReference type="AlphaFoldDB" id="A0A1J5RJW2"/>
<feature type="transmembrane region" description="Helical" evidence="1">
    <location>
        <begin position="238"/>
        <end position="259"/>
    </location>
</feature>
<organism evidence="2">
    <name type="scientific">mine drainage metagenome</name>
    <dbReference type="NCBI Taxonomy" id="410659"/>
    <lineage>
        <taxon>unclassified sequences</taxon>
        <taxon>metagenomes</taxon>
        <taxon>ecological metagenomes</taxon>
    </lineage>
</organism>